<accession>A0ABD0M3H1</accession>
<evidence type="ECO:0000313" key="2">
    <source>
        <dbReference type="EMBL" id="KAK7505737.1"/>
    </source>
</evidence>
<sequence>MISQRSPPPHPPYPSITSLSPHTAGGAGKRQPLSGCECPSPQAPLTTGHLPGQAGGVFEVTTRPSYRLPFSPSDTAGIRGSSAIIFSTGDAGPAEAF</sequence>
<feature type="region of interest" description="Disordered" evidence="1">
    <location>
        <begin position="1"/>
        <end position="56"/>
    </location>
</feature>
<dbReference type="AlphaFoldDB" id="A0ABD0M3H1"/>
<proteinExistence type="predicted"/>
<comment type="caution">
    <text evidence="2">The sequence shown here is derived from an EMBL/GenBank/DDBJ whole genome shotgun (WGS) entry which is preliminary data.</text>
</comment>
<feature type="compositionally biased region" description="Pro residues" evidence="1">
    <location>
        <begin position="1"/>
        <end position="14"/>
    </location>
</feature>
<keyword evidence="3" id="KW-1185">Reference proteome</keyword>
<reference evidence="2 3" key="1">
    <citation type="journal article" date="2023" name="Sci. Data">
        <title>Genome assembly of the Korean intertidal mud-creeper Batillaria attramentaria.</title>
        <authorList>
            <person name="Patra A.K."/>
            <person name="Ho P.T."/>
            <person name="Jun S."/>
            <person name="Lee S.J."/>
            <person name="Kim Y."/>
            <person name="Won Y.J."/>
        </authorList>
    </citation>
    <scope>NUCLEOTIDE SEQUENCE [LARGE SCALE GENOMIC DNA]</scope>
    <source>
        <strain evidence="2">Wonlab-2016</strain>
    </source>
</reference>
<name>A0ABD0M3H1_9CAEN</name>
<protein>
    <submittedName>
        <fullName evidence="2">Uncharacterized protein</fullName>
    </submittedName>
</protein>
<dbReference type="EMBL" id="JACVVK020000009">
    <property type="protein sequence ID" value="KAK7505737.1"/>
    <property type="molecule type" value="Genomic_DNA"/>
</dbReference>
<gene>
    <name evidence="2" type="ORF">BaRGS_00003008</name>
</gene>
<organism evidence="2 3">
    <name type="scientific">Batillaria attramentaria</name>
    <dbReference type="NCBI Taxonomy" id="370345"/>
    <lineage>
        <taxon>Eukaryota</taxon>
        <taxon>Metazoa</taxon>
        <taxon>Spiralia</taxon>
        <taxon>Lophotrochozoa</taxon>
        <taxon>Mollusca</taxon>
        <taxon>Gastropoda</taxon>
        <taxon>Caenogastropoda</taxon>
        <taxon>Sorbeoconcha</taxon>
        <taxon>Cerithioidea</taxon>
        <taxon>Batillariidae</taxon>
        <taxon>Batillaria</taxon>
    </lineage>
</organism>
<evidence type="ECO:0000256" key="1">
    <source>
        <dbReference type="SAM" id="MobiDB-lite"/>
    </source>
</evidence>
<evidence type="ECO:0000313" key="3">
    <source>
        <dbReference type="Proteomes" id="UP001519460"/>
    </source>
</evidence>
<dbReference type="Proteomes" id="UP001519460">
    <property type="component" value="Unassembled WGS sequence"/>
</dbReference>